<dbReference type="EMBL" id="CAESAE010000001">
    <property type="protein sequence ID" value="CAB4330112.1"/>
    <property type="molecule type" value="Genomic_DNA"/>
</dbReference>
<comment type="similarity">
    <text evidence="2">Belongs to the DNA polymerase type-C family. DnaE2 subfamily.</text>
</comment>
<dbReference type="SUPFAM" id="SSF89550">
    <property type="entry name" value="PHP domain-like"/>
    <property type="match status" value="1"/>
</dbReference>
<evidence type="ECO:0000313" key="16">
    <source>
        <dbReference type="EMBL" id="CAB4686595.1"/>
    </source>
</evidence>
<gene>
    <name evidence="16" type="ORF">UFOPK2510_00383</name>
    <name evidence="17" type="ORF">UFOPK2718_00268</name>
    <name evidence="18" type="ORF">UFOPK2936_00573</name>
    <name evidence="19" type="ORF">UFOPK3174_01067</name>
    <name evidence="20" type="ORF">UFOPK3328_01257</name>
    <name evidence="21" type="ORF">UFOPK3779_00378</name>
    <name evidence="22" type="ORF">UFOPK3913_00555</name>
    <name evidence="15" type="ORF">UFOPK4107_00097</name>
</gene>
<dbReference type="InterPro" id="IPR004013">
    <property type="entry name" value="PHP_dom"/>
</dbReference>
<reference evidence="19" key="1">
    <citation type="submission" date="2020-05" db="EMBL/GenBank/DDBJ databases">
        <authorList>
            <person name="Chiriac C."/>
            <person name="Salcher M."/>
            <person name="Ghai R."/>
            <person name="Kavagutti S V."/>
        </authorList>
    </citation>
    <scope>NUCLEOTIDE SEQUENCE</scope>
</reference>
<comment type="subcellular location">
    <subcellularLocation>
        <location evidence="1">Cytoplasm</location>
    </subcellularLocation>
</comment>
<dbReference type="PANTHER" id="PTHR32294">
    <property type="entry name" value="DNA POLYMERASE III SUBUNIT ALPHA"/>
    <property type="match status" value="1"/>
</dbReference>
<dbReference type="GO" id="GO:0006260">
    <property type="term" value="P:DNA replication"/>
    <property type="evidence" value="ECO:0007669"/>
    <property type="project" value="UniProtKB-KW"/>
</dbReference>
<evidence type="ECO:0000313" key="18">
    <source>
        <dbReference type="EMBL" id="CAB4776743.1"/>
    </source>
</evidence>
<evidence type="ECO:0000256" key="9">
    <source>
        <dbReference type="ARBA" id="ARBA00022705"/>
    </source>
</evidence>
<dbReference type="AlphaFoldDB" id="A0A6J7AD94"/>
<dbReference type="GO" id="GO:0003676">
    <property type="term" value="F:nucleic acid binding"/>
    <property type="evidence" value="ECO:0007669"/>
    <property type="project" value="InterPro"/>
</dbReference>
<evidence type="ECO:0000259" key="14">
    <source>
        <dbReference type="SMART" id="SM00481"/>
    </source>
</evidence>
<evidence type="ECO:0000256" key="3">
    <source>
        <dbReference type="ARBA" id="ARBA00012417"/>
    </source>
</evidence>
<dbReference type="EMBL" id="CAFBOC010000004">
    <property type="protein sequence ID" value="CAB4972630.1"/>
    <property type="molecule type" value="Genomic_DNA"/>
</dbReference>
<evidence type="ECO:0000256" key="4">
    <source>
        <dbReference type="ARBA" id="ARBA00017273"/>
    </source>
</evidence>
<dbReference type="EMBL" id="CAEZXO010000002">
    <property type="protein sequence ID" value="CAB4686595.1"/>
    <property type="molecule type" value="Genomic_DNA"/>
</dbReference>
<dbReference type="InterPro" id="IPR011708">
    <property type="entry name" value="DNA_pol3_alpha_NTPase_dom"/>
</dbReference>
<dbReference type="Pfam" id="PF02811">
    <property type="entry name" value="PHP"/>
    <property type="match status" value="1"/>
</dbReference>
<feature type="domain" description="Polymerase/histidinol phosphatase N-terminal" evidence="14">
    <location>
        <begin position="5"/>
        <end position="72"/>
    </location>
</feature>
<dbReference type="EMBL" id="CAEZZW010000002">
    <property type="protein sequence ID" value="CAB4776743.1"/>
    <property type="molecule type" value="Genomic_DNA"/>
</dbReference>
<dbReference type="Pfam" id="PF17657">
    <property type="entry name" value="DNA_pol3_finger"/>
    <property type="match status" value="1"/>
</dbReference>
<dbReference type="CDD" id="cd04485">
    <property type="entry name" value="DnaE_OBF"/>
    <property type="match status" value="1"/>
</dbReference>
<dbReference type="Pfam" id="PF01336">
    <property type="entry name" value="tRNA_anti-codon"/>
    <property type="match status" value="1"/>
</dbReference>
<keyword evidence="8" id="KW-0548">Nucleotidyltransferase</keyword>
<keyword evidence="11" id="KW-0239">DNA-directed DNA polymerase</keyword>
<dbReference type="Gene3D" id="3.20.20.140">
    <property type="entry name" value="Metal-dependent hydrolases"/>
    <property type="match status" value="1"/>
</dbReference>
<evidence type="ECO:0000313" key="21">
    <source>
        <dbReference type="EMBL" id="CAB4938836.1"/>
    </source>
</evidence>
<keyword evidence="10" id="KW-0227">DNA damage</keyword>
<evidence type="ECO:0000256" key="2">
    <source>
        <dbReference type="ARBA" id="ARBA00007391"/>
    </source>
</evidence>
<keyword evidence="12" id="KW-0234">DNA repair</keyword>
<keyword evidence="7" id="KW-0808">Transferase</keyword>
<dbReference type="EMBL" id="CAFABH010000017">
    <property type="protein sequence ID" value="CAB4830795.1"/>
    <property type="molecule type" value="Genomic_DNA"/>
</dbReference>
<dbReference type="GO" id="GO:0005737">
    <property type="term" value="C:cytoplasm"/>
    <property type="evidence" value="ECO:0007669"/>
    <property type="project" value="UniProtKB-SubCell"/>
</dbReference>
<accession>A0A6J7AD94</accession>
<dbReference type="Pfam" id="PF14579">
    <property type="entry name" value="HHH_6"/>
    <property type="match status" value="1"/>
</dbReference>
<keyword evidence="9" id="KW-0235">DNA replication</keyword>
<keyword evidence="6" id="KW-0963">Cytoplasm</keyword>
<evidence type="ECO:0000313" key="19">
    <source>
        <dbReference type="EMBL" id="CAB4830795.1"/>
    </source>
</evidence>
<dbReference type="InterPro" id="IPR041931">
    <property type="entry name" value="DNA_pol3_alpha_thumb_dom"/>
</dbReference>
<evidence type="ECO:0000313" key="15">
    <source>
        <dbReference type="EMBL" id="CAB4330112.1"/>
    </source>
</evidence>
<dbReference type="PANTHER" id="PTHR32294:SF4">
    <property type="entry name" value="ERROR-PRONE DNA POLYMERASE"/>
    <property type="match status" value="1"/>
</dbReference>
<dbReference type="GO" id="GO:0006281">
    <property type="term" value="P:DNA repair"/>
    <property type="evidence" value="ECO:0007669"/>
    <property type="project" value="UniProtKB-KW"/>
</dbReference>
<evidence type="ECO:0000256" key="1">
    <source>
        <dbReference type="ARBA" id="ARBA00004496"/>
    </source>
</evidence>
<evidence type="ECO:0000313" key="22">
    <source>
        <dbReference type="EMBL" id="CAB4972630.1"/>
    </source>
</evidence>
<evidence type="ECO:0000256" key="8">
    <source>
        <dbReference type="ARBA" id="ARBA00022695"/>
    </source>
</evidence>
<dbReference type="EC" id="2.7.7.7" evidence="3"/>
<evidence type="ECO:0000256" key="5">
    <source>
        <dbReference type="ARBA" id="ARBA00019114"/>
    </source>
</evidence>
<proteinExistence type="inferred from homology"/>
<evidence type="ECO:0000313" key="20">
    <source>
        <dbReference type="EMBL" id="CAB4874253.1"/>
    </source>
</evidence>
<dbReference type="Gene3D" id="1.10.10.1600">
    <property type="entry name" value="Bacterial DNA polymerase III alpha subunit, thumb domain"/>
    <property type="match status" value="1"/>
</dbReference>
<dbReference type="EMBL" id="CAEZYM010000002">
    <property type="protein sequence ID" value="CAB4718205.1"/>
    <property type="molecule type" value="Genomic_DNA"/>
</dbReference>
<dbReference type="GO" id="GO:0003887">
    <property type="term" value="F:DNA-directed DNA polymerase activity"/>
    <property type="evidence" value="ECO:0007669"/>
    <property type="project" value="UniProtKB-KW"/>
</dbReference>
<evidence type="ECO:0000256" key="11">
    <source>
        <dbReference type="ARBA" id="ARBA00022932"/>
    </source>
</evidence>
<evidence type="ECO:0000256" key="12">
    <source>
        <dbReference type="ARBA" id="ARBA00023204"/>
    </source>
</evidence>
<protein>
    <recommendedName>
        <fullName evidence="5">DNA polymerase III subunit alpha</fullName>
        <ecNumber evidence="3">2.7.7.7</ecNumber>
    </recommendedName>
    <alternativeName>
        <fullName evidence="4">Error-prone DNA polymerase</fullName>
    </alternativeName>
</protein>
<comment type="catalytic activity">
    <reaction evidence="13">
        <text>DNA(n) + a 2'-deoxyribonucleoside 5'-triphosphate = DNA(n+1) + diphosphate</text>
        <dbReference type="Rhea" id="RHEA:22508"/>
        <dbReference type="Rhea" id="RHEA-COMP:17339"/>
        <dbReference type="Rhea" id="RHEA-COMP:17340"/>
        <dbReference type="ChEBI" id="CHEBI:33019"/>
        <dbReference type="ChEBI" id="CHEBI:61560"/>
        <dbReference type="ChEBI" id="CHEBI:173112"/>
        <dbReference type="EC" id="2.7.7.7"/>
    </reaction>
</comment>
<evidence type="ECO:0000313" key="17">
    <source>
        <dbReference type="EMBL" id="CAB4718205.1"/>
    </source>
</evidence>
<evidence type="ECO:0000256" key="6">
    <source>
        <dbReference type="ARBA" id="ARBA00022490"/>
    </source>
</evidence>
<dbReference type="GO" id="GO:0008408">
    <property type="term" value="F:3'-5' exonuclease activity"/>
    <property type="evidence" value="ECO:0007669"/>
    <property type="project" value="InterPro"/>
</dbReference>
<evidence type="ECO:0000256" key="7">
    <source>
        <dbReference type="ARBA" id="ARBA00022679"/>
    </source>
</evidence>
<dbReference type="InterPro" id="IPR003141">
    <property type="entry name" value="Pol/His_phosphatase_N"/>
</dbReference>
<dbReference type="InterPro" id="IPR016195">
    <property type="entry name" value="Pol/histidinol_Pase-like"/>
</dbReference>
<organism evidence="19">
    <name type="scientific">freshwater metagenome</name>
    <dbReference type="NCBI Taxonomy" id="449393"/>
    <lineage>
        <taxon>unclassified sequences</taxon>
        <taxon>metagenomes</taxon>
        <taxon>ecological metagenomes</taxon>
    </lineage>
</organism>
<name>A0A6J7AD94_9ZZZZ</name>
<dbReference type="SMART" id="SM00481">
    <property type="entry name" value="POLIIIAc"/>
    <property type="match status" value="1"/>
</dbReference>
<dbReference type="EMBL" id="CAFBLD010000008">
    <property type="protein sequence ID" value="CAB4874253.1"/>
    <property type="molecule type" value="Genomic_DNA"/>
</dbReference>
<evidence type="ECO:0000256" key="10">
    <source>
        <dbReference type="ARBA" id="ARBA00022763"/>
    </source>
</evidence>
<dbReference type="InterPro" id="IPR004365">
    <property type="entry name" value="NA-bd_OB_tRNA"/>
</dbReference>
<sequence>MSTFIHLHVQSAYSLKYGTTLPQDLVEQASAYQMPTLALTDRDGLAGAISFAHSCVEYGIAPIIGINLAIDLDGADRRSQRARITLLAHGDGGWRSLCRLLTCLHTYSDGGLERRKSPLLTFEFLQRFNEYSCNLLALHGPDSPAGIAITGRRPDLARERFMRTREFFLDNAIECVSHLVAGDGPRSSAHAARSLIFARDNEIPALITNAARMRNREDGPIADILDSARLLVPLDARHVERKNAEGFLKSSDEMVAIANEIARAGGERNAHQLLATTQEWAERAILSPTADIGLGGIHLPEPHVVGANSSQQMQSILRTRSEAGLHRRYSDSATIAKARQRLDDELATVATLGYQSYFLTVADITDMARSADIRVAARGSGAGSLICHLLGISGVDPLQHGLLMERFCSPLRRALPDIDIDVESARRLEIYDLVFARYGDPNWKIPGNTSRCATVAMFDTYRARHAIRDTGAAIGLPSAEIDMLAKSLPHVRARNISQALSSLPELRGINLKNPLVAMTIQLAQRLDGLPRHLAMHPCAIVLSDGAFLDRAPLQVNASGYPMVEFDKDGVEAVGLLKLDILGVRMQSAIAYAIKEVERVEQEAIDIDAIALDDPATFDLIASTRTLGIFQVESPGQRELVGKLAPETFTDLIIDISLFRPGPVKSDMITPFLKARHGWSQAQIIHPDLYETLRETEGVVVFHEQVISIISIMTGISLASADEKRRALGDRENQQEICDWFFSAAQVRGYDNSTVSSVWDVLRAFASFGFCKAHAAAFALPTYQSAWLKAHHPAAFIAGVLTHDPGMYPRRLIVEDARQIGIAITGVDVNRSDATYRVERVDPTTARAPVALIDAPSTGRSLVLPDARGYAIRMSLADLSGISSAEVDSIISGQPYADLSDFYRRSGACAPTTERLILVGGFDELHKIGDSSINRRDLLLHLNDLQRSAVASLGGGQLNLGFAPPDLISSGLPDLKSDEKVRHEIHHLGVDVSHHLLEFYADFLNEIGAVRSSDLLKQRSGASVLVAGVKVALQTPPVRSGKRVLFLTIEDGYGCNDATFFTDVQEQYANVLFNSWLFLVRGQVRRTGPRGVSLRATGAWELGVAYEKWRTSRSTLVT</sequence>
<dbReference type="NCBIfam" id="TIGR00594">
    <property type="entry name" value="polc"/>
    <property type="match status" value="1"/>
</dbReference>
<dbReference type="EMBL" id="CAFBNH010000002">
    <property type="protein sequence ID" value="CAB4938836.1"/>
    <property type="molecule type" value="Genomic_DNA"/>
</dbReference>
<evidence type="ECO:0000256" key="13">
    <source>
        <dbReference type="ARBA" id="ARBA00049244"/>
    </source>
</evidence>
<dbReference type="InterPro" id="IPR004805">
    <property type="entry name" value="DnaE2/DnaE/PolC"/>
</dbReference>
<dbReference type="InterPro" id="IPR040982">
    <property type="entry name" value="DNA_pol3_finger"/>
</dbReference>
<dbReference type="Pfam" id="PF07733">
    <property type="entry name" value="DNA_pol3_alpha"/>
    <property type="match status" value="1"/>
</dbReference>
<dbReference type="InterPro" id="IPR029460">
    <property type="entry name" value="DNAPol_HHH"/>
</dbReference>